<gene>
    <name evidence="2" type="ORF">NWE73_17910</name>
</gene>
<dbReference type="Proteomes" id="UP001152321">
    <property type="component" value="Unassembled WGS sequence"/>
</dbReference>
<comment type="caution">
    <text evidence="2">The sequence shown here is derived from an EMBL/GenBank/DDBJ whole genome shotgun (WGS) entry which is preliminary data.</text>
</comment>
<organism evidence="2 3">
    <name type="scientific">Bdellovibrio svalbardensis</name>
    <dbReference type="NCBI Taxonomy" id="2972972"/>
    <lineage>
        <taxon>Bacteria</taxon>
        <taxon>Pseudomonadati</taxon>
        <taxon>Bdellovibrionota</taxon>
        <taxon>Bdellovibrionia</taxon>
        <taxon>Bdellovibrionales</taxon>
        <taxon>Pseudobdellovibrionaceae</taxon>
        <taxon>Bdellovibrio</taxon>
    </lineage>
</organism>
<proteinExistence type="predicted"/>
<sequence>MKLNKAIFLGAMTALLIGNVAQARTLLKPGLYEAGNYSVNVRTSKDQSIQSLEVVENGAYLATLEINDTTLLVGGYCNEDSGIASDVKSANGVTQARCLNEQGARVAVQIIDQHGDISEISFKAETKGLLMWKVRKQFSIKDLVYKGSPY</sequence>
<feature type="signal peptide" evidence="1">
    <location>
        <begin position="1"/>
        <end position="23"/>
    </location>
</feature>
<evidence type="ECO:0000313" key="3">
    <source>
        <dbReference type="Proteomes" id="UP001152321"/>
    </source>
</evidence>
<protein>
    <submittedName>
        <fullName evidence="2">Uncharacterized protein</fullName>
    </submittedName>
</protein>
<keyword evidence="1" id="KW-0732">Signal</keyword>
<feature type="chain" id="PRO_5046902169" evidence="1">
    <location>
        <begin position="24"/>
        <end position="150"/>
    </location>
</feature>
<accession>A0ABT6DN09</accession>
<evidence type="ECO:0000256" key="1">
    <source>
        <dbReference type="SAM" id="SignalP"/>
    </source>
</evidence>
<evidence type="ECO:0000313" key="2">
    <source>
        <dbReference type="EMBL" id="MDG0818262.1"/>
    </source>
</evidence>
<name>A0ABT6DN09_9BACT</name>
<dbReference type="RefSeq" id="WP_277579737.1">
    <property type="nucleotide sequence ID" value="NZ_JANRMI010000007.1"/>
</dbReference>
<keyword evidence="3" id="KW-1185">Reference proteome</keyword>
<reference evidence="2" key="1">
    <citation type="submission" date="2022-08" db="EMBL/GenBank/DDBJ databases">
        <title>Novel Bdellovibrio Species Isolated from Svalbard: Designation Bdellovibrio svalbardensis.</title>
        <authorList>
            <person name="Mitchell R.J."/>
            <person name="Choi S.Y."/>
        </authorList>
    </citation>
    <scope>NUCLEOTIDE SEQUENCE</scope>
    <source>
        <strain evidence="2">PAP01</strain>
    </source>
</reference>
<dbReference type="EMBL" id="JANRMI010000007">
    <property type="protein sequence ID" value="MDG0818262.1"/>
    <property type="molecule type" value="Genomic_DNA"/>
</dbReference>